<proteinExistence type="predicted"/>
<dbReference type="EMBL" id="HBGG01030848">
    <property type="protein sequence ID" value="CAD9213844.1"/>
    <property type="molecule type" value="Transcribed_RNA"/>
</dbReference>
<evidence type="ECO:0000313" key="1">
    <source>
        <dbReference type="EMBL" id="CAD9213844.1"/>
    </source>
</evidence>
<name>A0A7S1SZU9_9CHLO</name>
<organism evidence="1">
    <name type="scientific">Tetraselmis chuii</name>
    <dbReference type="NCBI Taxonomy" id="63592"/>
    <lineage>
        <taxon>Eukaryota</taxon>
        <taxon>Viridiplantae</taxon>
        <taxon>Chlorophyta</taxon>
        <taxon>core chlorophytes</taxon>
        <taxon>Chlorodendrophyceae</taxon>
        <taxon>Chlorodendrales</taxon>
        <taxon>Chlorodendraceae</taxon>
        <taxon>Tetraselmis</taxon>
    </lineage>
</organism>
<dbReference type="AlphaFoldDB" id="A0A7S1SZU9"/>
<reference evidence="1" key="1">
    <citation type="submission" date="2021-01" db="EMBL/GenBank/DDBJ databases">
        <authorList>
            <person name="Corre E."/>
            <person name="Pelletier E."/>
            <person name="Niang G."/>
            <person name="Scheremetjew M."/>
            <person name="Finn R."/>
            <person name="Kale V."/>
            <person name="Holt S."/>
            <person name="Cochrane G."/>
            <person name="Meng A."/>
            <person name="Brown T."/>
            <person name="Cohen L."/>
        </authorList>
    </citation>
    <scope>NUCLEOTIDE SEQUENCE</scope>
    <source>
        <strain evidence="1">PLY429</strain>
    </source>
</reference>
<sequence length="100" mass="10236">MPLLQSTVHGSAKIQANAVGPLAALPISWNSAASVLESCSASTCSSALRFLRSPSSFSLSAHSAVSVRAFFAESTSSVSSALRFFSDSNFAVAAFSSLST</sequence>
<protein>
    <submittedName>
        <fullName evidence="1">Uncharacterized protein</fullName>
    </submittedName>
</protein>
<gene>
    <name evidence="1" type="ORF">TCHU04912_LOCUS16083</name>
</gene>
<accession>A0A7S1SZU9</accession>